<dbReference type="InterPro" id="IPR006439">
    <property type="entry name" value="HAD-SF_hydro_IA"/>
</dbReference>
<reference evidence="1" key="1">
    <citation type="journal article" date="2014" name="Int. J. Syst. Evol. Microbiol.">
        <title>Complete genome sequence of Corynebacterium casei LMG S-19264T (=DSM 44701T), isolated from a smear-ripened cheese.</title>
        <authorList>
            <consortium name="US DOE Joint Genome Institute (JGI-PGF)"/>
            <person name="Walter F."/>
            <person name="Albersmeier A."/>
            <person name="Kalinowski J."/>
            <person name="Ruckert C."/>
        </authorList>
    </citation>
    <scope>NUCLEOTIDE SEQUENCE</scope>
    <source>
        <strain evidence="1">CGMCC 1.12426</strain>
    </source>
</reference>
<dbReference type="NCBIfam" id="TIGR01509">
    <property type="entry name" value="HAD-SF-IA-v3"/>
    <property type="match status" value="1"/>
</dbReference>
<organism evidence="1 2">
    <name type="scientific">Roseibium aquae</name>
    <dbReference type="NCBI Taxonomy" id="1323746"/>
    <lineage>
        <taxon>Bacteria</taxon>
        <taxon>Pseudomonadati</taxon>
        <taxon>Pseudomonadota</taxon>
        <taxon>Alphaproteobacteria</taxon>
        <taxon>Hyphomicrobiales</taxon>
        <taxon>Stappiaceae</taxon>
        <taxon>Roseibium</taxon>
    </lineage>
</organism>
<dbReference type="OrthoDB" id="9807742at2"/>
<dbReference type="PANTHER" id="PTHR43611:SF3">
    <property type="entry name" value="FLAVIN MONONUCLEOTIDE HYDROLASE 1, CHLOROPLATIC"/>
    <property type="match status" value="1"/>
</dbReference>
<dbReference type="Gene3D" id="1.10.150.240">
    <property type="entry name" value="Putative phosphatase, domain 2"/>
    <property type="match status" value="1"/>
</dbReference>
<dbReference type="EMBL" id="BMFA01000010">
    <property type="protein sequence ID" value="GGB57418.1"/>
    <property type="molecule type" value="Genomic_DNA"/>
</dbReference>
<comment type="caution">
    <text evidence="1">The sequence shown here is derived from an EMBL/GenBank/DDBJ whole genome shotgun (WGS) entry which is preliminary data.</text>
</comment>
<protein>
    <submittedName>
        <fullName evidence="1">Hydrolase</fullName>
    </submittedName>
</protein>
<evidence type="ECO:0000313" key="1">
    <source>
        <dbReference type="EMBL" id="GGB57418.1"/>
    </source>
</evidence>
<dbReference type="SFLD" id="SFLDG01129">
    <property type="entry name" value="C1.5:_HAD__Beta-PGM__Phosphata"/>
    <property type="match status" value="1"/>
</dbReference>
<dbReference type="SFLD" id="SFLDS00003">
    <property type="entry name" value="Haloacid_Dehalogenase"/>
    <property type="match status" value="1"/>
</dbReference>
<dbReference type="GO" id="GO:0016787">
    <property type="term" value="F:hydrolase activity"/>
    <property type="evidence" value="ECO:0007669"/>
    <property type="project" value="UniProtKB-KW"/>
</dbReference>
<reference evidence="1" key="2">
    <citation type="submission" date="2020-09" db="EMBL/GenBank/DDBJ databases">
        <authorList>
            <person name="Sun Q."/>
            <person name="Zhou Y."/>
        </authorList>
    </citation>
    <scope>NUCLEOTIDE SEQUENCE</scope>
    <source>
        <strain evidence="1">CGMCC 1.12426</strain>
    </source>
</reference>
<dbReference type="RefSeq" id="WP_150497359.1">
    <property type="nucleotide sequence ID" value="NZ_BMFA01000010.1"/>
</dbReference>
<dbReference type="PRINTS" id="PR00413">
    <property type="entry name" value="HADHALOGNASE"/>
</dbReference>
<dbReference type="PANTHER" id="PTHR43611">
    <property type="entry name" value="ALPHA-D-GLUCOSE 1-PHOSPHATE PHOSPHATASE"/>
    <property type="match status" value="1"/>
</dbReference>
<dbReference type="AlphaFoldDB" id="A0A916X3C7"/>
<dbReference type="Gene3D" id="3.40.50.1000">
    <property type="entry name" value="HAD superfamily/HAD-like"/>
    <property type="match status" value="1"/>
</dbReference>
<dbReference type="SUPFAM" id="SSF56784">
    <property type="entry name" value="HAD-like"/>
    <property type="match status" value="1"/>
</dbReference>
<keyword evidence="2" id="KW-1185">Reference proteome</keyword>
<keyword evidence="1" id="KW-0378">Hydrolase</keyword>
<evidence type="ECO:0000313" key="2">
    <source>
        <dbReference type="Proteomes" id="UP000605148"/>
    </source>
</evidence>
<dbReference type="InterPro" id="IPR036412">
    <property type="entry name" value="HAD-like_sf"/>
</dbReference>
<name>A0A916X3C7_9HYPH</name>
<dbReference type="InterPro" id="IPR023198">
    <property type="entry name" value="PGP-like_dom2"/>
</dbReference>
<proteinExistence type="predicted"/>
<gene>
    <name evidence="1" type="ORF">GCM10011316_31900</name>
</gene>
<dbReference type="CDD" id="cd02603">
    <property type="entry name" value="HAD_sEH-N_like"/>
    <property type="match status" value="1"/>
</dbReference>
<dbReference type="Pfam" id="PF00702">
    <property type="entry name" value="Hydrolase"/>
    <property type="match status" value="1"/>
</dbReference>
<dbReference type="InterPro" id="IPR023214">
    <property type="entry name" value="HAD_sf"/>
</dbReference>
<dbReference type="Proteomes" id="UP000605148">
    <property type="component" value="Unassembled WGS sequence"/>
</dbReference>
<accession>A0A916X3C7</accession>
<sequence length="205" mass="23316">MLKSIDTVIFDIGNVLIHWSPEHLYRKLIPDDRERADFLTHVCSMDWNIQQDLGRSWEDAVTLLSDEFPEKRDLIRAYDTRWHEMVPGEISGSVEILRALQQAGTALFAITNFSAEKFAETQIRFPFLAESFRDTIVSAQVGLLKPDARIYQLLIERNGLTPECCVFIDDSPANVEGARACGMSAIHFTEPRALCEDLRYLGLPV</sequence>